<keyword evidence="4" id="KW-1185">Reference proteome</keyword>
<gene>
    <name evidence="3" type="ORF">SAMN05444370_11553</name>
</gene>
<dbReference type="EMBL" id="FNQM01000015">
    <property type="protein sequence ID" value="SEA87488.1"/>
    <property type="molecule type" value="Genomic_DNA"/>
</dbReference>
<dbReference type="InterPro" id="IPR046025">
    <property type="entry name" value="DUF5983"/>
</dbReference>
<dbReference type="STRING" id="89524.SAMN05444370_11553"/>
<accession>A0A1H4ES93</accession>
<dbReference type="InterPro" id="IPR054061">
    <property type="entry name" value="DUF6915"/>
</dbReference>
<evidence type="ECO:0000313" key="3">
    <source>
        <dbReference type="EMBL" id="SEA87488.1"/>
    </source>
</evidence>
<protein>
    <submittedName>
        <fullName evidence="3">Uncharacterized protein</fullName>
    </submittedName>
</protein>
<name>A0A1H4ES93_9RHOB</name>
<feature type="domain" description="DUF5983" evidence="1">
    <location>
        <begin position="153"/>
        <end position="236"/>
    </location>
</feature>
<feature type="domain" description="DUF6915" evidence="2">
    <location>
        <begin position="2"/>
        <end position="103"/>
    </location>
</feature>
<dbReference type="AlphaFoldDB" id="A0A1H4ES93"/>
<evidence type="ECO:0000259" key="2">
    <source>
        <dbReference type="Pfam" id="PF21866"/>
    </source>
</evidence>
<evidence type="ECO:0000313" key="4">
    <source>
        <dbReference type="Proteomes" id="UP000198703"/>
    </source>
</evidence>
<dbReference type="RefSeq" id="WP_245731108.1">
    <property type="nucleotide sequence ID" value="NZ_FNQM01000015.1"/>
</dbReference>
<evidence type="ECO:0000259" key="1">
    <source>
        <dbReference type="Pfam" id="PF19419"/>
    </source>
</evidence>
<dbReference type="Proteomes" id="UP000198703">
    <property type="component" value="Unassembled WGS sequence"/>
</dbReference>
<organism evidence="3 4">
    <name type="scientific">Rubrimonas cliftonensis</name>
    <dbReference type="NCBI Taxonomy" id="89524"/>
    <lineage>
        <taxon>Bacteria</taxon>
        <taxon>Pseudomonadati</taxon>
        <taxon>Pseudomonadota</taxon>
        <taxon>Alphaproteobacteria</taxon>
        <taxon>Rhodobacterales</taxon>
        <taxon>Paracoccaceae</taxon>
        <taxon>Rubrimonas</taxon>
    </lineage>
</organism>
<proteinExistence type="predicted"/>
<dbReference type="Pfam" id="PF21866">
    <property type="entry name" value="DUF6915"/>
    <property type="match status" value="1"/>
</dbReference>
<reference evidence="3 4" key="1">
    <citation type="submission" date="2016-10" db="EMBL/GenBank/DDBJ databases">
        <authorList>
            <person name="de Groot N.N."/>
        </authorList>
    </citation>
    <scope>NUCLEOTIDE SEQUENCE [LARGE SCALE GENOMIC DNA]</scope>
    <source>
        <strain evidence="3 4">DSM 15345</strain>
    </source>
</reference>
<dbReference type="Pfam" id="PF19419">
    <property type="entry name" value="DUF5983"/>
    <property type="match status" value="1"/>
</dbReference>
<sequence>MAHALHHAESSARRFGGDPTAYMPIHEWLDATKIATADRRHRAGRHHAFGVFEAERVYGRAIDNGAGRMVPVRMIAEQHIREDLGRIPSLQDWVAEIPLKPWMMGGAIDQGTAVSAETDRSVERWRADVALGRTILGWLDWLEAEGGGVARPMLDASTGHLSPATRDALDALEDAEAPTTFLRGPFGWLVYVASEPGLRTWPEDLEAVLAYARERACDYVLFDRDGPVVDALAWFEDDAAAAAPAEVTP</sequence>